<evidence type="ECO:0000259" key="5">
    <source>
        <dbReference type="PROSITE" id="PS50893"/>
    </source>
</evidence>
<evidence type="ECO:0000256" key="1">
    <source>
        <dbReference type="ARBA" id="ARBA00005417"/>
    </source>
</evidence>
<evidence type="ECO:0000313" key="6">
    <source>
        <dbReference type="EMBL" id="MEX5285506.1"/>
    </source>
</evidence>
<sequence length="288" mass="32318">MIRVENLVKEFPHTDTAGKKTAKRAVDGISFAVEPGEIFGLLGPNGAGKTTTIRMLTMLTQPTEGRIFYGGEPLAGHEARIKKLIGVVPQQVNFDQDLTAGENLELHARLHHIGARERRERIAELLHFVELEDVGRDPVRRLSGGMKRRLLIARALIHRPRILFLDEPTVALDPQVRRRIWEVIRRMAHDGVTVLLTTHYIEEAESLCARVAIMNRGRLCALDAPHTLTERLGRFVVEWDGAEGREYRYFPLREEAAAFAAGLEAAAGIRRSSLEDAFIEITGRKEGL</sequence>
<dbReference type="GO" id="GO:0005524">
    <property type="term" value="F:ATP binding"/>
    <property type="evidence" value="ECO:0007669"/>
    <property type="project" value="UniProtKB-KW"/>
</dbReference>
<dbReference type="InterPro" id="IPR003593">
    <property type="entry name" value="AAA+_ATPase"/>
</dbReference>
<comment type="similarity">
    <text evidence="1">Belongs to the ABC transporter superfamily.</text>
</comment>
<organism evidence="6 7">
    <name type="scientific">Selenomonas sputigena</name>
    <dbReference type="NCBI Taxonomy" id="69823"/>
    <lineage>
        <taxon>Bacteria</taxon>
        <taxon>Bacillati</taxon>
        <taxon>Bacillota</taxon>
        <taxon>Negativicutes</taxon>
        <taxon>Selenomonadales</taxon>
        <taxon>Selenomonadaceae</taxon>
        <taxon>Selenomonas</taxon>
    </lineage>
</organism>
<feature type="domain" description="ABC transporter" evidence="5">
    <location>
        <begin position="2"/>
        <end position="241"/>
    </location>
</feature>
<dbReference type="PANTHER" id="PTHR42711">
    <property type="entry name" value="ABC TRANSPORTER ATP-BINDING PROTEIN"/>
    <property type="match status" value="1"/>
</dbReference>
<dbReference type="Proteomes" id="UP001559623">
    <property type="component" value="Unassembled WGS sequence"/>
</dbReference>
<evidence type="ECO:0000256" key="2">
    <source>
        <dbReference type="ARBA" id="ARBA00022448"/>
    </source>
</evidence>
<dbReference type="InterPro" id="IPR003439">
    <property type="entry name" value="ABC_transporter-like_ATP-bd"/>
</dbReference>
<gene>
    <name evidence="6" type="ORF">QCO44_07635</name>
</gene>
<dbReference type="InterPro" id="IPR050763">
    <property type="entry name" value="ABC_transporter_ATP-binding"/>
</dbReference>
<keyword evidence="3" id="KW-0547">Nucleotide-binding</keyword>
<dbReference type="EMBL" id="JARVLH010000004">
    <property type="protein sequence ID" value="MEX5285506.1"/>
    <property type="molecule type" value="Genomic_DNA"/>
</dbReference>
<dbReference type="SUPFAM" id="SSF52540">
    <property type="entry name" value="P-loop containing nucleoside triphosphate hydrolases"/>
    <property type="match status" value="1"/>
</dbReference>
<dbReference type="SMART" id="SM00382">
    <property type="entry name" value="AAA"/>
    <property type="match status" value="1"/>
</dbReference>
<protein>
    <submittedName>
        <fullName evidence="6">ABC transporter ATP-binding protein</fullName>
    </submittedName>
</protein>
<dbReference type="RefSeq" id="WP_368847233.1">
    <property type="nucleotide sequence ID" value="NZ_CP194411.1"/>
</dbReference>
<keyword evidence="2" id="KW-0813">Transport</keyword>
<comment type="caution">
    <text evidence="6">The sequence shown here is derived from an EMBL/GenBank/DDBJ whole genome shotgun (WGS) entry which is preliminary data.</text>
</comment>
<name>A0ABV3X5P9_9FIRM</name>
<dbReference type="InterPro" id="IPR027417">
    <property type="entry name" value="P-loop_NTPase"/>
</dbReference>
<dbReference type="Gene3D" id="3.40.50.300">
    <property type="entry name" value="P-loop containing nucleotide triphosphate hydrolases"/>
    <property type="match status" value="1"/>
</dbReference>
<accession>A0ABV3X5P9</accession>
<dbReference type="InterPro" id="IPR017871">
    <property type="entry name" value="ABC_transporter-like_CS"/>
</dbReference>
<keyword evidence="4 6" id="KW-0067">ATP-binding</keyword>
<dbReference type="PROSITE" id="PS50893">
    <property type="entry name" value="ABC_TRANSPORTER_2"/>
    <property type="match status" value="1"/>
</dbReference>
<evidence type="ECO:0000256" key="4">
    <source>
        <dbReference type="ARBA" id="ARBA00022840"/>
    </source>
</evidence>
<evidence type="ECO:0000256" key="3">
    <source>
        <dbReference type="ARBA" id="ARBA00022741"/>
    </source>
</evidence>
<reference evidence="6 7" key="1">
    <citation type="submission" date="2023-04" db="EMBL/GenBank/DDBJ databases">
        <title>Genome Sequence of Selenomonas sputigena ATCC 33150.</title>
        <authorList>
            <person name="Miller D.P."/>
            <person name="Anvari S."/>
            <person name="Polson S.W."/>
            <person name="Macdonald M."/>
            <person name="Mcdowell J.V."/>
        </authorList>
    </citation>
    <scope>NUCLEOTIDE SEQUENCE [LARGE SCALE GENOMIC DNA]</scope>
    <source>
        <strain evidence="6 7">ATCC 33150</strain>
    </source>
</reference>
<dbReference type="PANTHER" id="PTHR42711:SF5">
    <property type="entry name" value="ABC TRANSPORTER ATP-BINDING PROTEIN NATA"/>
    <property type="match status" value="1"/>
</dbReference>
<dbReference type="Pfam" id="PF00005">
    <property type="entry name" value="ABC_tran"/>
    <property type="match status" value="1"/>
</dbReference>
<keyword evidence="7" id="KW-1185">Reference proteome</keyword>
<dbReference type="PROSITE" id="PS00211">
    <property type="entry name" value="ABC_TRANSPORTER_1"/>
    <property type="match status" value="1"/>
</dbReference>
<evidence type="ECO:0000313" key="7">
    <source>
        <dbReference type="Proteomes" id="UP001559623"/>
    </source>
</evidence>
<proteinExistence type="inferred from homology"/>